<protein>
    <submittedName>
        <fullName evidence="2">Predicted N-acyltransferase, GNAT family</fullName>
    </submittedName>
</protein>
<dbReference type="Gene3D" id="3.40.630.30">
    <property type="match status" value="1"/>
</dbReference>
<sequence>MPAVTPAGLTIAVTDDFAACMSVRIAVFVNEQGVPAELENDEHDAEALHLLATRGTRPVGTARVMREGATGKIGRVCVLPELRGTGLGLALMEAALSELRNMEGIERVILGAQTSALPFYARLGFAPYGAPFDSVGIPHVMMARLL</sequence>
<organism evidence="2 3">
    <name type="scientific">Vannielia litorea</name>
    <dbReference type="NCBI Taxonomy" id="1217970"/>
    <lineage>
        <taxon>Bacteria</taxon>
        <taxon>Pseudomonadati</taxon>
        <taxon>Pseudomonadota</taxon>
        <taxon>Alphaproteobacteria</taxon>
        <taxon>Rhodobacterales</taxon>
        <taxon>Paracoccaceae</taxon>
        <taxon>Vannielia</taxon>
    </lineage>
</organism>
<keyword evidence="2" id="KW-0808">Transferase</keyword>
<dbReference type="CDD" id="cd04301">
    <property type="entry name" value="NAT_SF"/>
    <property type="match status" value="1"/>
</dbReference>
<dbReference type="OrthoDB" id="9796171at2"/>
<dbReference type="GO" id="GO:0004343">
    <property type="term" value="F:glucosamine 6-phosphate N-acetyltransferase activity"/>
    <property type="evidence" value="ECO:0007669"/>
    <property type="project" value="TreeGrafter"/>
</dbReference>
<dbReference type="InterPro" id="IPR016181">
    <property type="entry name" value="Acyl_CoA_acyltransferase"/>
</dbReference>
<dbReference type="AlphaFoldDB" id="A0A1N6IEY3"/>
<dbReference type="RefSeq" id="WP_139301357.1">
    <property type="nucleotide sequence ID" value="NZ_FSRL01000002.1"/>
</dbReference>
<dbReference type="Proteomes" id="UP000184932">
    <property type="component" value="Unassembled WGS sequence"/>
</dbReference>
<dbReference type="SUPFAM" id="SSF55729">
    <property type="entry name" value="Acyl-CoA N-acyltransferases (Nat)"/>
    <property type="match status" value="1"/>
</dbReference>
<evidence type="ECO:0000313" key="3">
    <source>
        <dbReference type="Proteomes" id="UP000184932"/>
    </source>
</evidence>
<dbReference type="InterPro" id="IPR000182">
    <property type="entry name" value="GNAT_dom"/>
</dbReference>
<evidence type="ECO:0000313" key="2">
    <source>
        <dbReference type="EMBL" id="SIO30596.1"/>
    </source>
</evidence>
<feature type="domain" description="N-acetyltransferase" evidence="1">
    <location>
        <begin position="1"/>
        <end position="146"/>
    </location>
</feature>
<dbReference type="PROSITE" id="PS51186">
    <property type="entry name" value="GNAT"/>
    <property type="match status" value="1"/>
</dbReference>
<dbReference type="Pfam" id="PF13673">
    <property type="entry name" value="Acetyltransf_10"/>
    <property type="match status" value="1"/>
</dbReference>
<evidence type="ECO:0000259" key="1">
    <source>
        <dbReference type="PROSITE" id="PS51186"/>
    </source>
</evidence>
<reference evidence="3" key="1">
    <citation type="submission" date="2016-11" db="EMBL/GenBank/DDBJ databases">
        <authorList>
            <person name="Varghese N."/>
            <person name="Submissions S."/>
        </authorList>
    </citation>
    <scope>NUCLEOTIDE SEQUENCE [LARGE SCALE GENOMIC DNA]</scope>
    <source>
        <strain evidence="3">DSM 29440</strain>
    </source>
</reference>
<proteinExistence type="predicted"/>
<name>A0A1N6IEY3_9RHOB</name>
<dbReference type="EMBL" id="FSRL01000002">
    <property type="protein sequence ID" value="SIO30596.1"/>
    <property type="molecule type" value="Genomic_DNA"/>
</dbReference>
<dbReference type="InterPro" id="IPR039143">
    <property type="entry name" value="GNPNAT1-like"/>
</dbReference>
<dbReference type="PANTHER" id="PTHR13355:SF11">
    <property type="entry name" value="GLUCOSAMINE 6-PHOSPHATE N-ACETYLTRANSFERASE"/>
    <property type="match status" value="1"/>
</dbReference>
<keyword evidence="3" id="KW-1185">Reference proteome</keyword>
<dbReference type="STRING" id="1217970.SAMN05444002_3792"/>
<gene>
    <name evidence="2" type="ORF">SAMN05444002_3792</name>
</gene>
<dbReference type="PANTHER" id="PTHR13355">
    <property type="entry name" value="GLUCOSAMINE 6-PHOSPHATE N-ACETYLTRANSFERASE"/>
    <property type="match status" value="1"/>
</dbReference>
<keyword evidence="2" id="KW-0012">Acyltransferase</keyword>
<accession>A0A1N6IEY3</accession>